<keyword evidence="4" id="KW-0805">Transcription regulation</keyword>
<feature type="compositionally biased region" description="Polar residues" evidence="8">
    <location>
        <begin position="1252"/>
        <end position="1263"/>
    </location>
</feature>
<comment type="caution">
    <text evidence="13">The sequence shown here is derived from an EMBL/GenBank/DDBJ whole genome shotgun (WGS) entry which is preliminary data.</text>
</comment>
<dbReference type="PRINTS" id="PR00344">
    <property type="entry name" value="BCTRLSENSOR"/>
</dbReference>
<dbReference type="Gene3D" id="3.40.50.2300">
    <property type="match status" value="1"/>
</dbReference>
<dbReference type="InterPro" id="IPR013783">
    <property type="entry name" value="Ig-like_fold"/>
</dbReference>
<dbReference type="CDD" id="cd17574">
    <property type="entry name" value="REC_OmpR"/>
    <property type="match status" value="1"/>
</dbReference>
<dbReference type="InterPro" id="IPR003661">
    <property type="entry name" value="HisK_dim/P_dom"/>
</dbReference>
<dbReference type="PROSITE" id="PS50110">
    <property type="entry name" value="RESPONSE_REGULATORY"/>
    <property type="match status" value="1"/>
</dbReference>
<evidence type="ECO:0000256" key="1">
    <source>
        <dbReference type="ARBA" id="ARBA00000085"/>
    </source>
</evidence>
<keyword evidence="13" id="KW-0418">Kinase</keyword>
<dbReference type="Gene3D" id="1.10.10.60">
    <property type="entry name" value="Homeodomain-like"/>
    <property type="match status" value="1"/>
</dbReference>
<evidence type="ECO:0000259" key="10">
    <source>
        <dbReference type="PROSITE" id="PS01124"/>
    </source>
</evidence>
<evidence type="ECO:0000259" key="11">
    <source>
        <dbReference type="PROSITE" id="PS50109"/>
    </source>
</evidence>
<dbReference type="InterPro" id="IPR015943">
    <property type="entry name" value="WD40/YVTN_repeat-like_dom_sf"/>
</dbReference>
<dbReference type="SUPFAM" id="SSF69304">
    <property type="entry name" value="Tricorn protease N-terminal domain"/>
    <property type="match status" value="1"/>
</dbReference>
<keyword evidence="5" id="KW-0238">DNA-binding</keyword>
<evidence type="ECO:0000313" key="14">
    <source>
        <dbReference type="Proteomes" id="UP001157186"/>
    </source>
</evidence>
<dbReference type="InterPro" id="IPR009057">
    <property type="entry name" value="Homeodomain-like_sf"/>
</dbReference>
<feature type="transmembrane region" description="Helical" evidence="9">
    <location>
        <begin position="810"/>
        <end position="832"/>
    </location>
</feature>
<dbReference type="SUPFAM" id="SSF52172">
    <property type="entry name" value="CheY-like"/>
    <property type="match status" value="1"/>
</dbReference>
<dbReference type="CDD" id="cd00082">
    <property type="entry name" value="HisKA"/>
    <property type="match status" value="1"/>
</dbReference>
<dbReference type="InterPro" id="IPR003594">
    <property type="entry name" value="HATPase_dom"/>
</dbReference>
<dbReference type="Pfam" id="PF12833">
    <property type="entry name" value="HTH_18"/>
    <property type="match status" value="1"/>
</dbReference>
<dbReference type="PANTHER" id="PTHR43547:SF2">
    <property type="entry name" value="HYBRID SIGNAL TRANSDUCTION HISTIDINE KINASE C"/>
    <property type="match status" value="1"/>
</dbReference>
<dbReference type="GO" id="GO:0016301">
    <property type="term" value="F:kinase activity"/>
    <property type="evidence" value="ECO:0007669"/>
    <property type="project" value="UniProtKB-KW"/>
</dbReference>
<dbReference type="InterPro" id="IPR018060">
    <property type="entry name" value="HTH_AraC"/>
</dbReference>
<proteinExistence type="predicted"/>
<dbReference type="InterPro" id="IPR005467">
    <property type="entry name" value="His_kinase_dom"/>
</dbReference>
<keyword evidence="14" id="KW-1185">Reference proteome</keyword>
<evidence type="ECO:0000256" key="3">
    <source>
        <dbReference type="ARBA" id="ARBA00022553"/>
    </source>
</evidence>
<reference evidence="13 14" key="1">
    <citation type="submission" date="2023-03" db="EMBL/GenBank/DDBJ databases">
        <title>Draft genome sequence of Thalassotalea insulae KCTC 62186T.</title>
        <authorList>
            <person name="Sawabe T."/>
        </authorList>
    </citation>
    <scope>NUCLEOTIDE SEQUENCE [LARGE SCALE GENOMIC DNA]</scope>
    <source>
        <strain evidence="13 14">KCTC 62186</strain>
    </source>
</reference>
<dbReference type="Proteomes" id="UP001157186">
    <property type="component" value="Unassembled WGS sequence"/>
</dbReference>
<keyword evidence="6" id="KW-0804">Transcription</keyword>
<evidence type="ECO:0000256" key="4">
    <source>
        <dbReference type="ARBA" id="ARBA00023015"/>
    </source>
</evidence>
<feature type="region of interest" description="Disordered" evidence="8">
    <location>
        <begin position="1252"/>
        <end position="1271"/>
    </location>
</feature>
<dbReference type="SMART" id="SM00342">
    <property type="entry name" value="HTH_ARAC"/>
    <property type="match status" value="1"/>
</dbReference>
<dbReference type="PROSITE" id="PS00041">
    <property type="entry name" value="HTH_ARAC_FAMILY_1"/>
    <property type="match status" value="1"/>
</dbReference>
<organism evidence="13 14">
    <name type="scientific">Thalassotalea insulae</name>
    <dbReference type="NCBI Taxonomy" id="2056778"/>
    <lineage>
        <taxon>Bacteria</taxon>
        <taxon>Pseudomonadati</taxon>
        <taxon>Pseudomonadota</taxon>
        <taxon>Gammaproteobacteria</taxon>
        <taxon>Alteromonadales</taxon>
        <taxon>Colwelliaceae</taxon>
        <taxon>Thalassotalea</taxon>
    </lineage>
</organism>
<dbReference type="EC" id="2.7.13.3" evidence="2"/>
<dbReference type="SUPFAM" id="SSF47384">
    <property type="entry name" value="Homodimeric domain of signal transducing histidine kinase"/>
    <property type="match status" value="1"/>
</dbReference>
<dbReference type="InterPro" id="IPR001789">
    <property type="entry name" value="Sig_transdc_resp-reg_receiver"/>
</dbReference>
<dbReference type="EMBL" id="BSST01000001">
    <property type="protein sequence ID" value="GLX79086.1"/>
    <property type="molecule type" value="Genomic_DNA"/>
</dbReference>
<dbReference type="Gene3D" id="2.60.40.10">
    <property type="entry name" value="Immunoglobulins"/>
    <property type="match status" value="1"/>
</dbReference>
<dbReference type="InterPro" id="IPR004358">
    <property type="entry name" value="Sig_transdc_His_kin-like_C"/>
</dbReference>
<dbReference type="Pfam" id="PF02518">
    <property type="entry name" value="HATPase_c"/>
    <property type="match status" value="1"/>
</dbReference>
<dbReference type="SUPFAM" id="SSF46689">
    <property type="entry name" value="Homeodomain-like"/>
    <property type="match status" value="1"/>
</dbReference>
<evidence type="ECO:0000313" key="13">
    <source>
        <dbReference type="EMBL" id="GLX79086.1"/>
    </source>
</evidence>
<sequence length="1380" mass="156502">MVTPLSFQTLISSICAFLFSLFFSLHVYGDELVNLGSPFLNYKQLAGIDVSKVSTILQDSRGFIWLATTEGLYRFDGQNMTLFPGMEQFSSPYLEFIVEGEDGRIWIATHNKGLAFFDTKLSRLNFMPLSKYLPQTWRDLENFPPIGGLKVSGGDLYIAIKDRILVIDEKSFTLIKDIPVPVGEANLITTLYVTSHNDIWAASYHGTGPMRYDGERWHQYQHDNNDEQTVSSTMVFTVFEDSKHRIWLGTYAGLDLYEPQTQQFTRFAAHDVQLKENLINNMVTSIVEDEQGSLWLGFYERGLYKFDPTNKIFFHYPSINKIEKTHLSNRLPTYDNSVFIDQQQTIWTLTREGIGQLTQQSRQFKQWGSLTGEECTSTTLYESKHGLFFACENKLFLKQGKQFSLIKTFASKENSAKIVVTSVVDGNDDDVWFATSGDGIYKINLVNLEEKHYQFSSSLKNELAVNMIWYINYDRQSQLYALMGQHPSQEGGAILIYDETADAFNIMSTGFKTTYFVDADDNRLLIDRAYTTEKQNLLWFDTQNKTLEPLAINTGDVIAIIRWQNSVWASTEESGVIRIDLKSGAIKKIDTGLTTKVHGFYLYQNKLYVASKNNLYQMAASNKTGTQISCITCSLHLKTPELNHLQYGQLYESYSFLTTSGELYVFNKNSLIDVPIEKIIPSSVGRNLKITEFKAMGKRVSPNEENKHARLSESIERAKVVTIFPGTTLLSFKFSEPSAIEPQKIQYAYQLDGLSNDWIITDKGKGEAIFSLLPAGDYRLNIRSTNETGQWLSNDISIRLKVLAPWYQSIYAYVLYLVAAMLFLFSLSWLYYRKKLAEKDKVNTLALTAAKERVFANISHEFRIPLTLILGPADVIKKQAKQEIVANNVELIERNAHRLLGMVDQLLQLAKLKEHHNEKATQQHVKTICHSTVSMLTPLATDKSIKLQVSICVEDNAWLMGPTGVLETILNNLLSNAFKFTHAGGKVVLEVKQHNQQLLLHIKDNGCGIPTEELDNIFERFTRVENSTANTPGSGIGLALVKELVNSVNGDITVESTLGEGTKFMLKLPILVQPHEASLSHRENESIVPVTRQSPSLCDYTSTYLEPDNVDDFNINNDKLLILLVDDNPDIRKFLKDSLLDEYHIVEAKDGKQGLERALKYSPDLIISDIMMPEMNGFELLSQIRENMAICHIPIILLTAKGDDESKLKGLSDLADDYITKPFNPEQLHVRIKSLLGLREIIRKKLDKQFSASKGKNSKATNEGSKKVGPSLTEKDHQFIEKLQSLYQQLHTDSTLNLSMVADKLTMSERQLQRKLKVLLGATFSESLRDHRLTQAKHLLMQGEQVAVIADKVGFNSSSYFVRCFKAKYEVTPNEFRKTN</sequence>
<comment type="catalytic activity">
    <reaction evidence="1">
        <text>ATP + protein L-histidine = ADP + protein N-phospho-L-histidine.</text>
        <dbReference type="EC" id="2.7.13.3"/>
    </reaction>
</comment>
<dbReference type="SMART" id="SM00388">
    <property type="entry name" value="HisKA"/>
    <property type="match status" value="1"/>
</dbReference>
<accession>A0ABQ6GY18</accession>
<feature type="domain" description="Response regulatory" evidence="12">
    <location>
        <begin position="1121"/>
        <end position="1236"/>
    </location>
</feature>
<dbReference type="PROSITE" id="PS50109">
    <property type="entry name" value="HIS_KIN"/>
    <property type="match status" value="1"/>
</dbReference>
<dbReference type="Pfam" id="PF00072">
    <property type="entry name" value="Response_reg"/>
    <property type="match status" value="1"/>
</dbReference>
<protein>
    <recommendedName>
        <fullName evidence="2">histidine kinase</fullName>
        <ecNumber evidence="2">2.7.13.3</ecNumber>
    </recommendedName>
</protein>
<keyword evidence="13" id="KW-0808">Transferase</keyword>
<keyword evidence="3 7" id="KW-0597">Phosphoprotein</keyword>
<dbReference type="PROSITE" id="PS01124">
    <property type="entry name" value="HTH_ARAC_FAMILY_2"/>
    <property type="match status" value="1"/>
</dbReference>
<dbReference type="SUPFAM" id="SSF63829">
    <property type="entry name" value="Calcium-dependent phosphotriesterase"/>
    <property type="match status" value="2"/>
</dbReference>
<dbReference type="InterPro" id="IPR036890">
    <property type="entry name" value="HATPase_C_sf"/>
</dbReference>
<dbReference type="Pfam" id="PF07494">
    <property type="entry name" value="Reg_prop"/>
    <property type="match status" value="1"/>
</dbReference>
<evidence type="ECO:0000256" key="8">
    <source>
        <dbReference type="SAM" id="MobiDB-lite"/>
    </source>
</evidence>
<dbReference type="InterPro" id="IPR011123">
    <property type="entry name" value="Y_Y_Y"/>
</dbReference>
<evidence type="ECO:0000256" key="6">
    <source>
        <dbReference type="ARBA" id="ARBA00023163"/>
    </source>
</evidence>
<dbReference type="Pfam" id="PF07495">
    <property type="entry name" value="Y_Y_Y"/>
    <property type="match status" value="1"/>
</dbReference>
<dbReference type="InterPro" id="IPR036097">
    <property type="entry name" value="HisK_dim/P_sf"/>
</dbReference>
<name>A0ABQ6GY18_9GAMM</name>
<dbReference type="SMART" id="SM00387">
    <property type="entry name" value="HATPase_c"/>
    <property type="match status" value="1"/>
</dbReference>
<dbReference type="InterPro" id="IPR011006">
    <property type="entry name" value="CheY-like_superfamily"/>
</dbReference>
<keyword evidence="9" id="KW-1133">Transmembrane helix</keyword>
<feature type="domain" description="HTH araC/xylS-type" evidence="10">
    <location>
        <begin position="1281"/>
        <end position="1379"/>
    </location>
</feature>
<keyword evidence="9" id="KW-0812">Transmembrane</keyword>
<evidence type="ECO:0000256" key="9">
    <source>
        <dbReference type="SAM" id="Phobius"/>
    </source>
</evidence>
<dbReference type="CDD" id="cd00075">
    <property type="entry name" value="HATPase"/>
    <property type="match status" value="1"/>
</dbReference>
<evidence type="ECO:0000256" key="7">
    <source>
        <dbReference type="PROSITE-ProRule" id="PRU00169"/>
    </source>
</evidence>
<dbReference type="InterPro" id="IPR011110">
    <property type="entry name" value="Reg_prop"/>
</dbReference>
<dbReference type="Gene3D" id="2.130.10.10">
    <property type="entry name" value="YVTN repeat-like/Quinoprotein amine dehydrogenase"/>
    <property type="match status" value="2"/>
</dbReference>
<dbReference type="Gene3D" id="1.10.287.130">
    <property type="match status" value="1"/>
</dbReference>
<dbReference type="PANTHER" id="PTHR43547">
    <property type="entry name" value="TWO-COMPONENT HISTIDINE KINASE"/>
    <property type="match status" value="1"/>
</dbReference>
<dbReference type="SMART" id="SM00448">
    <property type="entry name" value="REC"/>
    <property type="match status" value="1"/>
</dbReference>
<keyword evidence="9" id="KW-0472">Membrane</keyword>
<dbReference type="InterPro" id="IPR018062">
    <property type="entry name" value="HTH_AraC-typ_CS"/>
</dbReference>
<evidence type="ECO:0000256" key="5">
    <source>
        <dbReference type="ARBA" id="ARBA00023125"/>
    </source>
</evidence>
<dbReference type="Gene3D" id="3.30.565.10">
    <property type="entry name" value="Histidine kinase-like ATPase, C-terminal domain"/>
    <property type="match status" value="1"/>
</dbReference>
<gene>
    <name evidence="13" type="ORF">tinsulaeT_24260</name>
</gene>
<dbReference type="Pfam" id="PF00512">
    <property type="entry name" value="HisKA"/>
    <property type="match status" value="1"/>
</dbReference>
<evidence type="ECO:0000256" key="2">
    <source>
        <dbReference type="ARBA" id="ARBA00012438"/>
    </source>
</evidence>
<feature type="modified residue" description="4-aspartylphosphate" evidence="7">
    <location>
        <position position="1169"/>
    </location>
</feature>
<feature type="domain" description="Histidine kinase" evidence="11">
    <location>
        <begin position="857"/>
        <end position="1072"/>
    </location>
</feature>
<dbReference type="SUPFAM" id="SSF55874">
    <property type="entry name" value="ATPase domain of HSP90 chaperone/DNA topoisomerase II/histidine kinase"/>
    <property type="match status" value="1"/>
</dbReference>
<evidence type="ECO:0000259" key="12">
    <source>
        <dbReference type="PROSITE" id="PS50110"/>
    </source>
</evidence>